<gene>
    <name evidence="6" type="ORF">O4U47_29295</name>
</gene>
<proteinExistence type="inferred from homology"/>
<evidence type="ECO:0000256" key="4">
    <source>
        <dbReference type="ARBA" id="ARBA00022691"/>
    </source>
</evidence>
<dbReference type="InterPro" id="IPR029063">
    <property type="entry name" value="SAM-dependent_MTases_sf"/>
</dbReference>
<sequence length="416" mass="44836">MIVAAVEGLFGGASPVRVRAWDGSQAGPDGAAALVLHDPAALRRLVARPDELGFARAYIAGEIDAEGDLTDALRRVFAALADHGPFRPSPLAVARAVHTAVVLGAVGPVPQPPQAEARMSGRLHSRRRDSAAIAHHYDAGNDLYRMLLDPSMAYSCAYWSEDGDDLARAQEAKLDLVCRKLALRPGARLLDLGCGWGSLALHAAEHHGAHVTALTLSAEQAGFVRSRVAERGLGELVEVRLGHYRDLRADDAGAPGGFDAVAVIEMGEHVGRREYGPFAERLRTLLAPEGRLLVQQMSRRGRHPGGGPFIETYIAPDMHMRPVGRTVGHLENAGLEVCDVHAMREHYVRTARAWSAELERRWNEISALMGVETARVWRLYLAGGSLAFEEGRMGVDQILAVPATGAGVGFPAERVR</sequence>
<keyword evidence="5" id="KW-0443">Lipid metabolism</keyword>
<keyword evidence="3" id="KW-0808">Transferase</keyword>
<dbReference type="Proteomes" id="UP001165685">
    <property type="component" value="Unassembled WGS sequence"/>
</dbReference>
<comment type="caution">
    <text evidence="6">The sequence shown here is derived from an EMBL/GenBank/DDBJ whole genome shotgun (WGS) entry which is preliminary data.</text>
</comment>
<dbReference type="Pfam" id="PF02353">
    <property type="entry name" value="CMAS"/>
    <property type="match status" value="1"/>
</dbReference>
<dbReference type="InterPro" id="IPR003333">
    <property type="entry name" value="CMAS"/>
</dbReference>
<evidence type="ECO:0000313" key="7">
    <source>
        <dbReference type="Proteomes" id="UP001165685"/>
    </source>
</evidence>
<dbReference type="InterPro" id="IPR050723">
    <property type="entry name" value="CFA/CMAS"/>
</dbReference>
<dbReference type="SUPFAM" id="SSF53335">
    <property type="entry name" value="S-adenosyl-L-methionine-dependent methyltransferases"/>
    <property type="match status" value="1"/>
</dbReference>
<dbReference type="PIRSF" id="PIRSF003085">
    <property type="entry name" value="CMAS"/>
    <property type="match status" value="1"/>
</dbReference>
<dbReference type="EMBL" id="JAQFWP010000095">
    <property type="protein sequence ID" value="MDA2808637.1"/>
    <property type="molecule type" value="Genomic_DNA"/>
</dbReference>
<dbReference type="PANTHER" id="PTHR43667">
    <property type="entry name" value="CYCLOPROPANE-FATTY-ACYL-PHOSPHOLIPID SYNTHASE"/>
    <property type="match status" value="1"/>
</dbReference>
<dbReference type="CDD" id="cd02440">
    <property type="entry name" value="AdoMet_MTases"/>
    <property type="match status" value="1"/>
</dbReference>
<organism evidence="6 7">
    <name type="scientific">Nocardiopsis suaedae</name>
    <dbReference type="NCBI Taxonomy" id="3018444"/>
    <lineage>
        <taxon>Bacteria</taxon>
        <taxon>Bacillati</taxon>
        <taxon>Actinomycetota</taxon>
        <taxon>Actinomycetes</taxon>
        <taxon>Streptosporangiales</taxon>
        <taxon>Nocardiopsidaceae</taxon>
        <taxon>Nocardiopsis</taxon>
    </lineage>
</organism>
<evidence type="ECO:0000256" key="3">
    <source>
        <dbReference type="ARBA" id="ARBA00022679"/>
    </source>
</evidence>
<evidence type="ECO:0000256" key="2">
    <source>
        <dbReference type="ARBA" id="ARBA00022603"/>
    </source>
</evidence>
<keyword evidence="7" id="KW-1185">Reference proteome</keyword>
<dbReference type="Gene3D" id="3.40.50.150">
    <property type="entry name" value="Vaccinia Virus protein VP39"/>
    <property type="match status" value="1"/>
</dbReference>
<name>A0ABT4TVA2_9ACTN</name>
<comment type="similarity">
    <text evidence="1">Belongs to the CFA/CMAS family.</text>
</comment>
<keyword evidence="4" id="KW-0949">S-adenosyl-L-methionine</keyword>
<dbReference type="PANTHER" id="PTHR43667:SF1">
    <property type="entry name" value="CYCLOPROPANE-FATTY-ACYL-PHOSPHOLIPID SYNTHASE"/>
    <property type="match status" value="1"/>
</dbReference>
<accession>A0ABT4TVA2</accession>
<evidence type="ECO:0000256" key="5">
    <source>
        <dbReference type="ARBA" id="ARBA00023098"/>
    </source>
</evidence>
<keyword evidence="2" id="KW-0489">Methyltransferase</keyword>
<protein>
    <submittedName>
        <fullName evidence="6">Cyclopropane-fatty-acyl-phospholipid synthase</fullName>
    </submittedName>
</protein>
<evidence type="ECO:0000313" key="6">
    <source>
        <dbReference type="EMBL" id="MDA2808637.1"/>
    </source>
</evidence>
<evidence type="ECO:0000256" key="1">
    <source>
        <dbReference type="ARBA" id="ARBA00010815"/>
    </source>
</evidence>
<reference evidence="6" key="1">
    <citation type="submission" date="2023-01" db="EMBL/GenBank/DDBJ databases">
        <title>Draft genome sequence of Nocardiopsis sp. LSu2-4 isolated from halophytes.</title>
        <authorList>
            <person name="Duangmal K."/>
            <person name="Chantavorakit T."/>
        </authorList>
    </citation>
    <scope>NUCLEOTIDE SEQUENCE</scope>
    <source>
        <strain evidence="6">LSu2-4</strain>
    </source>
</reference>